<evidence type="ECO:0000313" key="1">
    <source>
        <dbReference type="EMBL" id="KRY83717.1"/>
    </source>
</evidence>
<keyword evidence="2" id="KW-1185">Reference proteome</keyword>
<accession>A0A0V1FCX5</accession>
<dbReference type="AlphaFoldDB" id="A0A0V1FCX5"/>
<gene>
    <name evidence="1" type="ORF">T4D_5563</name>
</gene>
<name>A0A0V1FCX5_TRIPS</name>
<comment type="caution">
    <text evidence="1">The sequence shown here is derived from an EMBL/GenBank/DDBJ whole genome shotgun (WGS) entry which is preliminary data.</text>
</comment>
<protein>
    <submittedName>
        <fullName evidence="1">Uncharacterized protein</fullName>
    </submittedName>
</protein>
<proteinExistence type="predicted"/>
<dbReference type="EMBL" id="JYDT01000133">
    <property type="protein sequence ID" value="KRY83717.1"/>
    <property type="molecule type" value="Genomic_DNA"/>
</dbReference>
<reference evidence="1 2" key="1">
    <citation type="submission" date="2015-01" db="EMBL/GenBank/DDBJ databases">
        <title>Evolution of Trichinella species and genotypes.</title>
        <authorList>
            <person name="Korhonen P.K."/>
            <person name="Edoardo P."/>
            <person name="Giuseppe L.R."/>
            <person name="Gasser R.B."/>
        </authorList>
    </citation>
    <scope>NUCLEOTIDE SEQUENCE [LARGE SCALE GENOMIC DNA]</scope>
    <source>
        <strain evidence="1">ISS470</strain>
    </source>
</reference>
<evidence type="ECO:0000313" key="2">
    <source>
        <dbReference type="Proteomes" id="UP000054995"/>
    </source>
</evidence>
<sequence>MAKSASTMVSDTSVICPLEFVQRRCLCSWKDKLVLCICPVWKCSYSTGHLVRPRICAEISIHFGAALNRCGTGAYQKVRQGCSRKYHQSTAHILVKYNGHDTGNNNHR</sequence>
<dbReference type="Proteomes" id="UP000054995">
    <property type="component" value="Unassembled WGS sequence"/>
</dbReference>
<organism evidence="1 2">
    <name type="scientific">Trichinella pseudospiralis</name>
    <name type="common">Parasitic roundworm</name>
    <dbReference type="NCBI Taxonomy" id="6337"/>
    <lineage>
        <taxon>Eukaryota</taxon>
        <taxon>Metazoa</taxon>
        <taxon>Ecdysozoa</taxon>
        <taxon>Nematoda</taxon>
        <taxon>Enoplea</taxon>
        <taxon>Dorylaimia</taxon>
        <taxon>Trichinellida</taxon>
        <taxon>Trichinellidae</taxon>
        <taxon>Trichinella</taxon>
    </lineage>
</organism>